<evidence type="ECO:0000313" key="5">
    <source>
        <dbReference type="Proteomes" id="UP000280696"/>
    </source>
</evidence>
<feature type="domain" description="Cell envelope-related transcriptional attenuator" evidence="3">
    <location>
        <begin position="78"/>
        <end position="237"/>
    </location>
</feature>
<dbReference type="OrthoDB" id="9782542at2"/>
<evidence type="ECO:0000259" key="3">
    <source>
        <dbReference type="Pfam" id="PF03816"/>
    </source>
</evidence>
<evidence type="ECO:0000313" key="4">
    <source>
        <dbReference type="EMBL" id="RKI90524.1"/>
    </source>
</evidence>
<dbReference type="NCBIfam" id="TIGR00350">
    <property type="entry name" value="lytR_cpsA_psr"/>
    <property type="match status" value="1"/>
</dbReference>
<comment type="similarity">
    <text evidence="1">Belongs to the LytR/CpsA/Psr (LCP) family.</text>
</comment>
<evidence type="ECO:0000256" key="1">
    <source>
        <dbReference type="ARBA" id="ARBA00006068"/>
    </source>
</evidence>
<proteinExistence type="inferred from homology"/>
<keyword evidence="2" id="KW-0472">Membrane</keyword>
<dbReference type="Pfam" id="PF03816">
    <property type="entry name" value="LytR_cpsA_psr"/>
    <property type="match status" value="1"/>
</dbReference>
<dbReference type="AlphaFoldDB" id="A0A3A9AHI3"/>
<name>A0A3A9AHI3_9FIRM</name>
<dbReference type="Gene3D" id="3.40.630.190">
    <property type="entry name" value="LCP protein"/>
    <property type="match status" value="1"/>
</dbReference>
<dbReference type="EMBL" id="RAYQ01000014">
    <property type="protein sequence ID" value="RKI90524.1"/>
    <property type="molecule type" value="Genomic_DNA"/>
</dbReference>
<gene>
    <name evidence="4" type="ORF">D7V94_13970</name>
</gene>
<dbReference type="Proteomes" id="UP000280696">
    <property type="component" value="Unassembled WGS sequence"/>
</dbReference>
<dbReference type="InterPro" id="IPR050922">
    <property type="entry name" value="LytR/CpsA/Psr_CW_biosynth"/>
</dbReference>
<feature type="transmembrane region" description="Helical" evidence="2">
    <location>
        <begin position="12"/>
        <end position="34"/>
    </location>
</feature>
<sequence>MRRHEKRRQKSGLKRAVIFLIVFVLVLLGGWYYIVGRLYEKMNYLEAAEYAEEPWQQDGVVNILLIGNDSRENGEDGRSDAMILLSVSDKTKSIYMTSILRDIYVDIPGHEGNRLNAAYAFGGPGLLMETIEQNFDIDVNRYVLVNFEAFAALVDAVNGVDLELSGQEIEYVNAYLAEYNMLTNRAEGTDYMDTGASGMVHLNGPQALAYSRNRYIGTDFGRTERQRKVLGAVIEKLPMAVLAGPEKIVDGILPNLTTNLTKGECFALSLQAGKFLLYENGQGSIPVEGTYNPADIRGMAVLEIDFEKNKEWFKDHIYNQ</sequence>
<dbReference type="PANTHER" id="PTHR33392">
    <property type="entry name" value="POLYISOPRENYL-TEICHOIC ACID--PEPTIDOGLYCAN TEICHOIC ACID TRANSFERASE TAGU"/>
    <property type="match status" value="1"/>
</dbReference>
<accession>A0A3A9AHI3</accession>
<dbReference type="RefSeq" id="WP_120470795.1">
    <property type="nucleotide sequence ID" value="NZ_RAYQ01000014.1"/>
</dbReference>
<comment type="caution">
    <text evidence="4">The sequence shown here is derived from an EMBL/GenBank/DDBJ whole genome shotgun (WGS) entry which is preliminary data.</text>
</comment>
<protein>
    <submittedName>
        <fullName evidence="4">LytR family transcriptional regulator</fullName>
    </submittedName>
</protein>
<organism evidence="4 5">
    <name type="scientific">Parablautia intestinalis</name>
    <dbReference type="NCBI Taxonomy" id="2320100"/>
    <lineage>
        <taxon>Bacteria</taxon>
        <taxon>Bacillati</taxon>
        <taxon>Bacillota</taxon>
        <taxon>Clostridia</taxon>
        <taxon>Lachnospirales</taxon>
        <taxon>Lachnospiraceae</taxon>
        <taxon>Parablautia</taxon>
    </lineage>
</organism>
<keyword evidence="2" id="KW-0812">Transmembrane</keyword>
<evidence type="ECO:0000256" key="2">
    <source>
        <dbReference type="SAM" id="Phobius"/>
    </source>
</evidence>
<dbReference type="InterPro" id="IPR004474">
    <property type="entry name" value="LytR_CpsA_psr"/>
</dbReference>
<dbReference type="PANTHER" id="PTHR33392:SF6">
    <property type="entry name" value="POLYISOPRENYL-TEICHOIC ACID--PEPTIDOGLYCAN TEICHOIC ACID TRANSFERASE TAGU"/>
    <property type="match status" value="1"/>
</dbReference>
<reference evidence="4 5" key="1">
    <citation type="submission" date="2018-09" db="EMBL/GenBank/DDBJ databases">
        <title>Murine metabolic-syndrome-specific gut microbial biobank.</title>
        <authorList>
            <person name="Liu C."/>
        </authorList>
    </citation>
    <scope>NUCLEOTIDE SEQUENCE [LARGE SCALE GENOMIC DNA]</scope>
    <source>
        <strain evidence="4 5">0.1xD8-82</strain>
    </source>
</reference>
<keyword evidence="5" id="KW-1185">Reference proteome</keyword>
<keyword evidence="2" id="KW-1133">Transmembrane helix</keyword>